<evidence type="ECO:0000313" key="2">
    <source>
        <dbReference type="Proteomes" id="UP001396898"/>
    </source>
</evidence>
<comment type="caution">
    <text evidence="1">The sequence shown here is derived from an EMBL/GenBank/DDBJ whole genome shotgun (WGS) entry which is preliminary data.</text>
</comment>
<dbReference type="EMBL" id="JAQQWI010000017">
    <property type="protein sequence ID" value="KAK8005908.1"/>
    <property type="molecule type" value="Genomic_DNA"/>
</dbReference>
<sequence>MDTSTAINNAAKQIRGLNFGRGRAFNNPKVVFAALVGNDDDEAIQGMTLDEITAALEERLFTLVTHATRGHDVFTRLRGHSAFYTYIALEMNPLSSLSAADVQSILLSLEEARQRDFSDMQIAGTLPKSQLMLALDDRLGFLENDNALERDDHTITLKPQPSSRRSILSGPSTNSGVRLAKNTIWPPVHLSSVNIAHLCQHDVHKDLYGITPQNPGTAPTYPTDQSGPITVRRFLSYETLTKSKPSSPWALYPAPVAFLADQSRGDWYKVTGHQSRFYSTLAEFLDYAKQALRHEATQRVLGLLTPWFYDTGEVMTLSNGHLALPVTWEQVCFRSGMAIVIDKHEKTENGRAWKYQVVVFQPQAPRYPRAAPSGPIRNQKRDQFVDQLFADIAGTLRPVSGRWIGGTLKPGHDGNGGGSDAATIAARGVQPDSVELSSALISELTEDPDSLGTDAQSLSTRGFRNIGVREIDWDA</sequence>
<protein>
    <submittedName>
        <fullName evidence="1">Uncharacterized protein</fullName>
    </submittedName>
</protein>
<name>A0ABR1R958_9PEZI</name>
<gene>
    <name evidence="1" type="ORF">PG991_012205</name>
</gene>
<proteinExistence type="predicted"/>
<reference evidence="1 2" key="1">
    <citation type="submission" date="2023-01" db="EMBL/GenBank/DDBJ databases">
        <title>Analysis of 21 Apiospora genomes using comparative genomics revels a genus with tremendous synthesis potential of carbohydrate active enzymes and secondary metabolites.</title>
        <authorList>
            <person name="Sorensen T."/>
        </authorList>
    </citation>
    <scope>NUCLEOTIDE SEQUENCE [LARGE SCALE GENOMIC DNA]</scope>
    <source>
        <strain evidence="1 2">CBS 20057</strain>
    </source>
</reference>
<organism evidence="1 2">
    <name type="scientific">Apiospora marii</name>
    <dbReference type="NCBI Taxonomy" id="335849"/>
    <lineage>
        <taxon>Eukaryota</taxon>
        <taxon>Fungi</taxon>
        <taxon>Dikarya</taxon>
        <taxon>Ascomycota</taxon>
        <taxon>Pezizomycotina</taxon>
        <taxon>Sordariomycetes</taxon>
        <taxon>Xylariomycetidae</taxon>
        <taxon>Amphisphaeriales</taxon>
        <taxon>Apiosporaceae</taxon>
        <taxon>Apiospora</taxon>
    </lineage>
</organism>
<dbReference type="Proteomes" id="UP001396898">
    <property type="component" value="Unassembled WGS sequence"/>
</dbReference>
<keyword evidence="2" id="KW-1185">Reference proteome</keyword>
<accession>A0ABR1R958</accession>
<evidence type="ECO:0000313" key="1">
    <source>
        <dbReference type="EMBL" id="KAK8005908.1"/>
    </source>
</evidence>